<evidence type="ECO:0000313" key="3">
    <source>
        <dbReference type="EMBL" id="MBK1792432.1"/>
    </source>
</evidence>
<gene>
    <name evidence="3" type="ORF">JIN82_14810</name>
</gene>
<feature type="domain" description="Ice-binding protein C-terminal" evidence="2">
    <location>
        <begin position="238"/>
        <end position="260"/>
    </location>
</feature>
<feature type="signal peptide" evidence="1">
    <location>
        <begin position="1"/>
        <end position="20"/>
    </location>
</feature>
<evidence type="ECO:0000256" key="1">
    <source>
        <dbReference type="SAM" id="SignalP"/>
    </source>
</evidence>
<protein>
    <submittedName>
        <fullName evidence="3">PEP-CTERM sorting domain-containing protein</fullName>
    </submittedName>
</protein>
<dbReference type="AlphaFoldDB" id="A0A8J7MG60"/>
<sequence>MKEISVILTSLTIAALPSMAASVSIGLNGDGSTSLPSSVNSYSYSVNEGTVAGNTTEVGAETPALNPGNFDNGVHTWDFSSGGRTSDISTPADLSTAITYGNYIDITVEFDASVSSVEGISIDGIRSVRRSVGALGFFAQAGSEFTGTPSVGDSLGSVTGYNANSAEPVADAAIVLDLGTSFDSIDIDTGTPSTYTFRIYGWRADGANIDDDTNSENSAGGSMQFKFYANALSFNVTTIPEPSSVSLLGLAGFAFIMRRRK</sequence>
<dbReference type="Proteomes" id="UP000624703">
    <property type="component" value="Unassembled WGS sequence"/>
</dbReference>
<reference evidence="3" key="1">
    <citation type="submission" date="2021-01" db="EMBL/GenBank/DDBJ databases">
        <title>Modified the classification status of verrucomicrobia.</title>
        <authorList>
            <person name="Feng X."/>
        </authorList>
    </citation>
    <scope>NUCLEOTIDE SEQUENCE</scope>
    <source>
        <strain evidence="3">_KCTC 22039</strain>
    </source>
</reference>
<keyword evidence="4" id="KW-1185">Reference proteome</keyword>
<accession>A0A8J7MG60</accession>
<dbReference type="InterPro" id="IPR013424">
    <property type="entry name" value="Ice-binding_C"/>
</dbReference>
<evidence type="ECO:0000259" key="2">
    <source>
        <dbReference type="Pfam" id="PF07589"/>
    </source>
</evidence>
<dbReference type="EMBL" id="JAENIM010000045">
    <property type="protein sequence ID" value="MBK1792432.1"/>
    <property type="molecule type" value="Genomic_DNA"/>
</dbReference>
<evidence type="ECO:0000313" key="4">
    <source>
        <dbReference type="Proteomes" id="UP000624703"/>
    </source>
</evidence>
<dbReference type="Pfam" id="PF07589">
    <property type="entry name" value="PEP-CTERM"/>
    <property type="match status" value="1"/>
</dbReference>
<feature type="chain" id="PRO_5035293734" evidence="1">
    <location>
        <begin position="21"/>
        <end position="261"/>
    </location>
</feature>
<comment type="caution">
    <text evidence="3">The sequence shown here is derived from an EMBL/GenBank/DDBJ whole genome shotgun (WGS) entry which is preliminary data.</text>
</comment>
<name>A0A8J7MG60_9BACT</name>
<proteinExistence type="predicted"/>
<dbReference type="NCBIfam" id="TIGR02595">
    <property type="entry name" value="PEP_CTERM"/>
    <property type="match status" value="1"/>
</dbReference>
<keyword evidence="1" id="KW-0732">Signal</keyword>
<organism evidence="3 4">
    <name type="scientific">Persicirhabdus sediminis</name>
    <dbReference type="NCBI Taxonomy" id="454144"/>
    <lineage>
        <taxon>Bacteria</taxon>
        <taxon>Pseudomonadati</taxon>
        <taxon>Verrucomicrobiota</taxon>
        <taxon>Verrucomicrobiia</taxon>
        <taxon>Verrucomicrobiales</taxon>
        <taxon>Verrucomicrobiaceae</taxon>
        <taxon>Persicirhabdus</taxon>
    </lineage>
</organism>